<evidence type="ECO:0000256" key="1">
    <source>
        <dbReference type="ARBA" id="ARBA00008857"/>
    </source>
</evidence>
<feature type="domain" description="Core-binding (CB)" evidence="7">
    <location>
        <begin position="208"/>
        <end position="293"/>
    </location>
</feature>
<proteinExistence type="inferred from homology"/>
<dbReference type="EMBL" id="PXOT01000014">
    <property type="protein sequence ID" value="PSG93899.1"/>
    <property type="molecule type" value="Genomic_DNA"/>
</dbReference>
<feature type="domain" description="Tyr recombinase" evidence="6">
    <location>
        <begin position="314"/>
        <end position="501"/>
    </location>
</feature>
<organism evidence="8 9">
    <name type="scientific">Mesoflavibacter zeaxanthinifaciens subsp. sabulilitoris</name>
    <dbReference type="NCBI Taxonomy" id="1520893"/>
    <lineage>
        <taxon>Bacteria</taxon>
        <taxon>Pseudomonadati</taxon>
        <taxon>Bacteroidota</taxon>
        <taxon>Flavobacteriia</taxon>
        <taxon>Flavobacteriales</taxon>
        <taxon>Flavobacteriaceae</taxon>
        <taxon>Mesoflavibacter</taxon>
    </lineage>
</organism>
<evidence type="ECO:0000313" key="8">
    <source>
        <dbReference type="EMBL" id="PSG93899.1"/>
    </source>
</evidence>
<dbReference type="PROSITE" id="PS51898">
    <property type="entry name" value="TYR_RECOMBINASE"/>
    <property type="match status" value="1"/>
</dbReference>
<dbReference type="PANTHER" id="PTHR30349:SF41">
    <property type="entry name" value="INTEGRASE_RECOMBINASE PROTEIN MJ0367-RELATED"/>
    <property type="match status" value="1"/>
</dbReference>
<keyword evidence="3 5" id="KW-0238">DNA-binding</keyword>
<gene>
    <name evidence="8" type="ORF">C7H61_01630</name>
</gene>
<dbReference type="RefSeq" id="WP_106676564.1">
    <property type="nucleotide sequence ID" value="NZ_JACHWV010000006.1"/>
</dbReference>
<dbReference type="Pfam" id="PF02899">
    <property type="entry name" value="Phage_int_SAM_1"/>
    <property type="match status" value="1"/>
</dbReference>
<evidence type="ECO:0000313" key="9">
    <source>
        <dbReference type="Proteomes" id="UP000238430"/>
    </source>
</evidence>
<dbReference type="OrthoDB" id="9806835at2"/>
<evidence type="ECO:0000259" key="7">
    <source>
        <dbReference type="PROSITE" id="PS51900"/>
    </source>
</evidence>
<dbReference type="Gene3D" id="1.10.150.130">
    <property type="match status" value="1"/>
</dbReference>
<name>A0A2T1NLY5_9FLAO</name>
<evidence type="ECO:0000256" key="5">
    <source>
        <dbReference type="PROSITE-ProRule" id="PRU01248"/>
    </source>
</evidence>
<dbReference type="GO" id="GO:0006310">
    <property type="term" value="P:DNA recombination"/>
    <property type="evidence" value="ECO:0007669"/>
    <property type="project" value="UniProtKB-KW"/>
</dbReference>
<dbReference type="PROSITE" id="PS51900">
    <property type="entry name" value="CB"/>
    <property type="match status" value="1"/>
</dbReference>
<dbReference type="CDD" id="cd00397">
    <property type="entry name" value="DNA_BRE_C"/>
    <property type="match status" value="1"/>
</dbReference>
<dbReference type="Pfam" id="PF00589">
    <property type="entry name" value="Phage_integrase"/>
    <property type="match status" value="1"/>
</dbReference>
<dbReference type="Proteomes" id="UP000238430">
    <property type="component" value="Unassembled WGS sequence"/>
</dbReference>
<dbReference type="InterPro" id="IPR013762">
    <property type="entry name" value="Integrase-like_cat_sf"/>
</dbReference>
<dbReference type="PANTHER" id="PTHR30349">
    <property type="entry name" value="PHAGE INTEGRASE-RELATED"/>
    <property type="match status" value="1"/>
</dbReference>
<reference evidence="8 9" key="1">
    <citation type="submission" date="2018-03" db="EMBL/GenBank/DDBJ databases">
        <title>Mesoflavibacter sp. HG37 and Mesoflavibacter sp. HG96 sp.nov., two marine bacteria isolated from seawater of Western Pacific Ocean.</title>
        <authorList>
            <person name="Cheng H."/>
            <person name="Wu Y.-H."/>
            <person name="Guo L.-L."/>
            <person name="Xu X.-W."/>
        </authorList>
    </citation>
    <scope>NUCLEOTIDE SEQUENCE [LARGE SCALE GENOMIC DNA]</scope>
    <source>
        <strain evidence="8 9">KCTC 42117</strain>
    </source>
</reference>
<dbReference type="SUPFAM" id="SSF56349">
    <property type="entry name" value="DNA breaking-rejoining enzymes"/>
    <property type="match status" value="1"/>
</dbReference>
<evidence type="ECO:0000259" key="6">
    <source>
        <dbReference type="PROSITE" id="PS51898"/>
    </source>
</evidence>
<accession>A0A2T1NLY5</accession>
<keyword evidence="9" id="KW-1185">Reference proteome</keyword>
<keyword evidence="2" id="KW-0229">DNA integration</keyword>
<dbReference type="AlphaFoldDB" id="A0A2T1NLY5"/>
<dbReference type="InterPro" id="IPR044068">
    <property type="entry name" value="CB"/>
</dbReference>
<dbReference type="InterPro" id="IPR050090">
    <property type="entry name" value="Tyrosine_recombinase_XerCD"/>
</dbReference>
<dbReference type="GO" id="GO:0015074">
    <property type="term" value="P:DNA integration"/>
    <property type="evidence" value="ECO:0007669"/>
    <property type="project" value="UniProtKB-KW"/>
</dbReference>
<dbReference type="InterPro" id="IPR010998">
    <property type="entry name" value="Integrase_recombinase_N"/>
</dbReference>
<comment type="similarity">
    <text evidence="1">Belongs to the 'phage' integrase family.</text>
</comment>
<evidence type="ECO:0000256" key="4">
    <source>
        <dbReference type="ARBA" id="ARBA00023172"/>
    </source>
</evidence>
<sequence>MLTFQELIQSEYESAYDYAYDLTMKKTYSEPKIYMGNNDLSKRWYVYFSYEDPKTGKLKRQTPIYGNANTFKTKEERLAVLSIYRRVLVKLLKQGYSPYEDNTELHTKLNTPTQLDTNNVGSVVSNSNSKTVQNNALDKAVVTPVNTVVKAENDHPTLKANNHQNVNENQQQEIQQNIIPSDNQTEGKVNILEKNEATQQIQNKTNKTTIEDAIELDLTLKEKSLRATSFRGYSSNLRRFKKWLDQKQKHLKYIEDVDKAVVVIYLNEVLLSSSARNRNNYKASISSFYTTLVDNDILPINNIKNIKKLKTQSVRHKTYTEEQQNEIFEYLEKEDQTLLLFIKFLSYSFLRPIEVCRLKIGDINLKEKTISYRAKNKNYKTRIIPSILYDVLPDLSKYRADDHLFNKQQIGGVWDLGDDSKRGYYTTRFKTVVKDKFKLGSEYGLYSFRHTFITKVYRSLAEQYSPYETKSRLMQITGHESMAALQAYLREIDVELPEDYSNYF</sequence>
<dbReference type="InterPro" id="IPR002104">
    <property type="entry name" value="Integrase_catalytic"/>
</dbReference>
<keyword evidence="4" id="KW-0233">DNA recombination</keyword>
<dbReference type="GO" id="GO:0003677">
    <property type="term" value="F:DNA binding"/>
    <property type="evidence" value="ECO:0007669"/>
    <property type="project" value="UniProtKB-UniRule"/>
</dbReference>
<comment type="caution">
    <text evidence="8">The sequence shown here is derived from an EMBL/GenBank/DDBJ whole genome shotgun (WGS) entry which is preliminary data.</text>
</comment>
<evidence type="ECO:0000256" key="3">
    <source>
        <dbReference type="ARBA" id="ARBA00023125"/>
    </source>
</evidence>
<dbReference type="InterPro" id="IPR004107">
    <property type="entry name" value="Integrase_SAM-like_N"/>
</dbReference>
<dbReference type="InterPro" id="IPR011010">
    <property type="entry name" value="DNA_brk_join_enz"/>
</dbReference>
<dbReference type="Gene3D" id="1.10.443.10">
    <property type="entry name" value="Intergrase catalytic core"/>
    <property type="match status" value="1"/>
</dbReference>
<evidence type="ECO:0000256" key="2">
    <source>
        <dbReference type="ARBA" id="ARBA00022908"/>
    </source>
</evidence>
<protein>
    <submittedName>
        <fullName evidence="8">Integrase</fullName>
    </submittedName>
</protein>